<dbReference type="EMBL" id="JACCBH010000001">
    <property type="protein sequence ID" value="NYD54386.1"/>
    <property type="molecule type" value="Genomic_DNA"/>
</dbReference>
<evidence type="ECO:0000256" key="1">
    <source>
        <dbReference type="ARBA" id="ARBA00023002"/>
    </source>
</evidence>
<feature type="domain" description="Luciferase-like" evidence="2">
    <location>
        <begin position="14"/>
        <end position="300"/>
    </location>
</feature>
<dbReference type="AlphaFoldDB" id="A0A7Y9EV35"/>
<reference evidence="3 4" key="1">
    <citation type="submission" date="2020-07" db="EMBL/GenBank/DDBJ databases">
        <title>Sequencing the genomes of 1000 actinobacteria strains.</title>
        <authorList>
            <person name="Klenk H.-P."/>
        </authorList>
    </citation>
    <scope>NUCLEOTIDE SEQUENCE [LARGE SCALE GENOMIC DNA]</scope>
    <source>
        <strain evidence="3 4">DSM 22185</strain>
    </source>
</reference>
<keyword evidence="4" id="KW-1185">Reference proteome</keyword>
<evidence type="ECO:0000313" key="3">
    <source>
        <dbReference type="EMBL" id="NYD54386.1"/>
    </source>
</evidence>
<dbReference type="Proteomes" id="UP000552045">
    <property type="component" value="Unassembled WGS sequence"/>
</dbReference>
<proteinExistence type="predicted"/>
<sequence length="328" mass="35263">MSIDIHHVVALEQFKPMHTVSVAAAADAAGFAGSVVADRFQPWLPSQGEAPFVWTLAGAIAQATSGKVTVSAIPGYRMHVAAVAQASATLAAMVPGRHTLTLAAGDAIDEHVVAGYWPEAADRISNLFDAADAIRKLFAASLKGKDIRHSGPGIRLESARLWTMPDEAPPVAVWAAGPATARRAGRTVDGIVVQAGRPERMAALLAAYREGCAESGRTGSATAHVQLSWADTDEQATQNALREWPMAGLRFPRGDIRSPFDVAQLVRSVTAEDLRERMCISSDPDIHRAHVQSFLDLGFDTIHVHNIGRNQQEWIDVVGREILPRLVR</sequence>
<accession>A0A7Y9EV35</accession>
<dbReference type="PANTHER" id="PTHR43244">
    <property type="match status" value="1"/>
</dbReference>
<evidence type="ECO:0000313" key="4">
    <source>
        <dbReference type="Proteomes" id="UP000552045"/>
    </source>
</evidence>
<dbReference type="SUPFAM" id="SSF51679">
    <property type="entry name" value="Bacterial luciferase-like"/>
    <property type="match status" value="1"/>
</dbReference>
<dbReference type="NCBIfam" id="TIGR03557">
    <property type="entry name" value="F420_G6P_family"/>
    <property type="match status" value="1"/>
</dbReference>
<comment type="caution">
    <text evidence="3">The sequence shown here is derived from an EMBL/GenBank/DDBJ whole genome shotgun (WGS) entry which is preliminary data.</text>
</comment>
<dbReference type="InterPro" id="IPR019945">
    <property type="entry name" value="F420_G6P_DH-rel"/>
</dbReference>
<organism evidence="3 4">
    <name type="scientific">Microbacterium pseudoresistens</name>
    <dbReference type="NCBI Taxonomy" id="640634"/>
    <lineage>
        <taxon>Bacteria</taxon>
        <taxon>Bacillati</taxon>
        <taxon>Actinomycetota</taxon>
        <taxon>Actinomycetes</taxon>
        <taxon>Micrococcales</taxon>
        <taxon>Microbacteriaceae</taxon>
        <taxon>Microbacterium</taxon>
    </lineage>
</organism>
<dbReference type="InterPro" id="IPR036661">
    <property type="entry name" value="Luciferase-like_sf"/>
</dbReference>
<dbReference type="Pfam" id="PF00296">
    <property type="entry name" value="Bac_luciferase"/>
    <property type="match status" value="1"/>
</dbReference>
<dbReference type="RefSeq" id="WP_343045367.1">
    <property type="nucleotide sequence ID" value="NZ_BAABLC010000001.1"/>
</dbReference>
<gene>
    <name evidence="3" type="ORF">BKA02_001441</name>
</gene>
<keyword evidence="1" id="KW-0560">Oxidoreductase</keyword>
<evidence type="ECO:0000259" key="2">
    <source>
        <dbReference type="Pfam" id="PF00296"/>
    </source>
</evidence>
<dbReference type="PANTHER" id="PTHR43244:SF1">
    <property type="entry name" value="5,10-METHYLENETETRAHYDROMETHANOPTERIN REDUCTASE"/>
    <property type="match status" value="1"/>
</dbReference>
<name>A0A7Y9EV35_9MICO</name>
<dbReference type="CDD" id="cd01097">
    <property type="entry name" value="Tetrahydromethanopterin_reductase"/>
    <property type="match status" value="1"/>
</dbReference>
<dbReference type="InterPro" id="IPR011251">
    <property type="entry name" value="Luciferase-like_dom"/>
</dbReference>
<dbReference type="InterPro" id="IPR050564">
    <property type="entry name" value="F420-G6PD/mer"/>
</dbReference>
<protein>
    <submittedName>
        <fullName evidence="3">G6PDH family F420-dependent oxidoreductase</fullName>
    </submittedName>
</protein>
<dbReference type="GO" id="GO:0016705">
    <property type="term" value="F:oxidoreductase activity, acting on paired donors, with incorporation or reduction of molecular oxygen"/>
    <property type="evidence" value="ECO:0007669"/>
    <property type="project" value="InterPro"/>
</dbReference>
<dbReference type="Gene3D" id="3.20.20.30">
    <property type="entry name" value="Luciferase-like domain"/>
    <property type="match status" value="1"/>
</dbReference>